<reference evidence="1" key="1">
    <citation type="submission" date="2022-08" db="UniProtKB">
        <authorList>
            <consortium name="EnsemblMetazoa"/>
        </authorList>
    </citation>
    <scope>IDENTIFICATION</scope>
    <source>
        <strain evidence="1">05x7-T-G4-1.051#20</strain>
    </source>
</reference>
<sequence>MSKALKHGVRFADIVNELKIQAENDSKKKMEKVEEVDPQEVFRQLVLDAIKTAFELVTVNGEININVDNIFPLMKTLQLNPNDEPIMDMIRTACIDSEYPYVCN</sequence>
<protein>
    <submittedName>
        <fullName evidence="1">Uncharacterized protein</fullName>
    </submittedName>
</protein>
<evidence type="ECO:0000313" key="2">
    <source>
        <dbReference type="Proteomes" id="UP000005408"/>
    </source>
</evidence>
<name>A0A8W8N5C3_MAGGI</name>
<proteinExistence type="predicted"/>
<keyword evidence="2" id="KW-1185">Reference proteome</keyword>
<dbReference type="AlphaFoldDB" id="A0A8W8N5C3"/>
<dbReference type="Proteomes" id="UP000005408">
    <property type="component" value="Unassembled WGS sequence"/>
</dbReference>
<organism evidence="1 2">
    <name type="scientific">Magallana gigas</name>
    <name type="common">Pacific oyster</name>
    <name type="synonym">Crassostrea gigas</name>
    <dbReference type="NCBI Taxonomy" id="29159"/>
    <lineage>
        <taxon>Eukaryota</taxon>
        <taxon>Metazoa</taxon>
        <taxon>Spiralia</taxon>
        <taxon>Lophotrochozoa</taxon>
        <taxon>Mollusca</taxon>
        <taxon>Bivalvia</taxon>
        <taxon>Autobranchia</taxon>
        <taxon>Pteriomorphia</taxon>
        <taxon>Ostreida</taxon>
        <taxon>Ostreoidea</taxon>
        <taxon>Ostreidae</taxon>
        <taxon>Magallana</taxon>
    </lineage>
</organism>
<dbReference type="EnsemblMetazoa" id="G3954.6">
    <property type="protein sequence ID" value="G3954.6:cds"/>
    <property type="gene ID" value="G3954"/>
</dbReference>
<evidence type="ECO:0000313" key="1">
    <source>
        <dbReference type="EnsemblMetazoa" id="G3954.6:cds"/>
    </source>
</evidence>
<accession>A0A8W8N5C3</accession>